<evidence type="ECO:0000313" key="3">
    <source>
        <dbReference type="Proteomes" id="UP000030949"/>
    </source>
</evidence>
<dbReference type="EMBL" id="JQGJ01000020">
    <property type="protein sequence ID" value="KHK62272.1"/>
    <property type="molecule type" value="Genomic_DNA"/>
</dbReference>
<reference evidence="3" key="1">
    <citation type="submission" date="2015-03" db="EMBL/GenBank/DDBJ databases">
        <title>Pseudomonas frederiksbergensis hydrocarbon degrader.</title>
        <authorList>
            <person name="Brown L.M."/>
            <person name="Ruiz O.N."/>
            <person name="Mueller S."/>
            <person name="Gunasekera T.S."/>
        </authorList>
    </citation>
    <scope>NUCLEOTIDE SEQUENCE [LARGE SCALE GENOMIC DNA]</scope>
    <source>
        <strain evidence="3">SI8</strain>
    </source>
</reference>
<keyword evidence="1" id="KW-1133">Transmembrane helix</keyword>
<dbReference type="Proteomes" id="UP000030949">
    <property type="component" value="Unassembled WGS sequence"/>
</dbReference>
<evidence type="ECO:0000256" key="1">
    <source>
        <dbReference type="SAM" id="Phobius"/>
    </source>
</evidence>
<comment type="caution">
    <text evidence="2">The sequence shown here is derived from an EMBL/GenBank/DDBJ whole genome shotgun (WGS) entry which is preliminary data.</text>
</comment>
<evidence type="ECO:0000313" key="2">
    <source>
        <dbReference type="EMBL" id="KHK62272.1"/>
    </source>
</evidence>
<accession>A0A0B1YYR0</accession>
<dbReference type="OrthoDB" id="7022006at2"/>
<sequence>MPGPKYIFDCLINTLAHRIGAFILRLLSGGRFKGESGFAWGWAVVVGGFVMLALLAILIALLIFTSG</sequence>
<dbReference type="AlphaFoldDB" id="A0A0B1YYR0"/>
<proteinExistence type="predicted"/>
<keyword evidence="1" id="KW-0812">Transmembrane</keyword>
<organism evidence="2 3">
    <name type="scientific">Pseudomonas frederiksbergensis</name>
    <dbReference type="NCBI Taxonomy" id="104087"/>
    <lineage>
        <taxon>Bacteria</taxon>
        <taxon>Pseudomonadati</taxon>
        <taxon>Pseudomonadota</taxon>
        <taxon>Gammaproteobacteria</taxon>
        <taxon>Pseudomonadales</taxon>
        <taxon>Pseudomonadaceae</taxon>
        <taxon>Pseudomonas</taxon>
    </lineage>
</organism>
<feature type="transmembrane region" description="Helical" evidence="1">
    <location>
        <begin position="39"/>
        <end position="64"/>
    </location>
</feature>
<keyword evidence="1" id="KW-0472">Membrane</keyword>
<protein>
    <submittedName>
        <fullName evidence="2">Uncharacterized protein</fullName>
    </submittedName>
</protein>
<gene>
    <name evidence="2" type="ORF">JZ00_24145</name>
</gene>
<name>A0A0B1YYR0_9PSED</name>